<gene>
    <name evidence="7" type="primary">gloA</name>
    <name evidence="7" type="ORF">CEJ86_34010</name>
</gene>
<dbReference type="InterPro" id="IPR037523">
    <property type="entry name" value="VOC_core"/>
</dbReference>
<dbReference type="InterPro" id="IPR004360">
    <property type="entry name" value="Glyas_Fos-R_dOase_dom"/>
</dbReference>
<dbReference type="PROSITE" id="PS00934">
    <property type="entry name" value="GLYOXALASE_I_1"/>
    <property type="match status" value="1"/>
</dbReference>
<sequence>MTEKTPVQFRLDHTMIRVCNLDKSLDFYTRILGMKILRNTDYPGGRFTNVFVGYGPENITTTLELTHNWDQEEPYERGRAYGHIAFNVDNVVEAMSYLESEGVTIRSPAKA</sequence>
<dbReference type="GO" id="GO:0004462">
    <property type="term" value="F:lactoylglutathione lyase activity"/>
    <property type="evidence" value="ECO:0007669"/>
    <property type="project" value="InterPro"/>
</dbReference>
<keyword evidence="7" id="KW-0456">Lyase</keyword>
<feature type="non-terminal residue" evidence="7">
    <location>
        <position position="111"/>
    </location>
</feature>
<dbReference type="Pfam" id="PF00903">
    <property type="entry name" value="Glyoxalase"/>
    <property type="match status" value="1"/>
</dbReference>
<evidence type="ECO:0000256" key="3">
    <source>
        <dbReference type="ARBA" id="ARBA00030892"/>
    </source>
</evidence>
<evidence type="ECO:0000313" key="8">
    <source>
        <dbReference type="Proteomes" id="UP000231987"/>
    </source>
</evidence>
<dbReference type="UniPathway" id="UPA00619">
    <property type="reaction ID" value="UER00675"/>
</dbReference>
<dbReference type="RefSeq" id="WP_100675175.1">
    <property type="nucleotide sequence ID" value="NZ_NJGD01000225.1"/>
</dbReference>
<dbReference type="Proteomes" id="UP000231987">
    <property type="component" value="Unassembled WGS sequence"/>
</dbReference>
<dbReference type="SUPFAM" id="SSF54593">
    <property type="entry name" value="Glyoxalase/Bleomycin resistance protein/Dihydroxybiphenyl dioxygenase"/>
    <property type="match status" value="1"/>
</dbReference>
<evidence type="ECO:0000256" key="4">
    <source>
        <dbReference type="ARBA" id="ARBA00032460"/>
    </source>
</evidence>
<protein>
    <recommendedName>
        <fullName evidence="3">Aldoketomutase</fullName>
    </recommendedName>
    <alternativeName>
        <fullName evidence="2">Ketone-aldehyde mutase</fullName>
    </alternativeName>
    <alternativeName>
        <fullName evidence="4">Methylglyoxalase</fullName>
    </alternativeName>
    <alternativeName>
        <fullName evidence="5">S-D-lactoylglutathione methylglyoxal lyase</fullName>
    </alternativeName>
</protein>
<name>A0A2J0YSC0_RHIML</name>
<evidence type="ECO:0000259" key="6">
    <source>
        <dbReference type="PROSITE" id="PS51819"/>
    </source>
</evidence>
<comment type="caution">
    <text evidence="7">The sequence shown here is derived from an EMBL/GenBank/DDBJ whole genome shotgun (WGS) entry which is preliminary data.</text>
</comment>
<dbReference type="AlphaFoldDB" id="A0A2J0YSC0"/>
<accession>A0A2J0YSC0</accession>
<evidence type="ECO:0000313" key="7">
    <source>
        <dbReference type="EMBL" id="PJR05470.1"/>
    </source>
</evidence>
<dbReference type="InterPro" id="IPR029068">
    <property type="entry name" value="Glyas_Bleomycin-R_OHBP_Dase"/>
</dbReference>
<dbReference type="GO" id="GO:0019243">
    <property type="term" value="P:methylglyoxal catabolic process to D-lactate via S-lactoyl-glutathione"/>
    <property type="evidence" value="ECO:0007669"/>
    <property type="project" value="TreeGrafter"/>
</dbReference>
<organism evidence="7 8">
    <name type="scientific">Rhizobium meliloti</name>
    <name type="common">Ensifer meliloti</name>
    <name type="synonym">Sinorhizobium meliloti</name>
    <dbReference type="NCBI Taxonomy" id="382"/>
    <lineage>
        <taxon>Bacteria</taxon>
        <taxon>Pseudomonadati</taxon>
        <taxon>Pseudomonadota</taxon>
        <taxon>Alphaproteobacteria</taxon>
        <taxon>Hyphomicrobiales</taxon>
        <taxon>Rhizobiaceae</taxon>
        <taxon>Sinorhizobium/Ensifer group</taxon>
        <taxon>Sinorhizobium</taxon>
    </lineage>
</organism>
<dbReference type="Gene3D" id="3.10.180.10">
    <property type="entry name" value="2,3-Dihydroxybiphenyl 1,2-Dioxygenase, domain 1"/>
    <property type="match status" value="1"/>
</dbReference>
<evidence type="ECO:0000256" key="5">
    <source>
        <dbReference type="ARBA" id="ARBA00033298"/>
    </source>
</evidence>
<dbReference type="EMBL" id="NJGD01000225">
    <property type="protein sequence ID" value="PJR05470.1"/>
    <property type="molecule type" value="Genomic_DNA"/>
</dbReference>
<dbReference type="PANTHER" id="PTHR46036:SF5">
    <property type="entry name" value="LACTOYLGLUTATHIONE LYASE"/>
    <property type="match status" value="1"/>
</dbReference>
<dbReference type="InterPro" id="IPR018146">
    <property type="entry name" value="Glyoxalase_1_CS"/>
</dbReference>
<reference evidence="7 8" key="1">
    <citation type="submission" date="2017-06" db="EMBL/GenBank/DDBJ databases">
        <title>Ensifer strains isolated from leguminous trees and herbs display diverse denitrification phenotypes with some acting as strong N2O sinks.</title>
        <authorList>
            <person name="Woliy K."/>
            <person name="Mania D."/>
            <person name="Bakken L.R."/>
            <person name="Frostegard A."/>
        </authorList>
    </citation>
    <scope>NUCLEOTIDE SEQUENCE [LARGE SCALE GENOMIC DNA]</scope>
    <source>
        <strain evidence="7 8">AC50a</strain>
    </source>
</reference>
<dbReference type="GO" id="GO:0046872">
    <property type="term" value="F:metal ion binding"/>
    <property type="evidence" value="ECO:0007669"/>
    <property type="project" value="UniProtKB-KW"/>
</dbReference>
<proteinExistence type="predicted"/>
<dbReference type="PROSITE" id="PS51819">
    <property type="entry name" value="VOC"/>
    <property type="match status" value="1"/>
</dbReference>
<evidence type="ECO:0000256" key="1">
    <source>
        <dbReference type="ARBA" id="ARBA00022723"/>
    </source>
</evidence>
<evidence type="ECO:0000256" key="2">
    <source>
        <dbReference type="ARBA" id="ARBA00030291"/>
    </source>
</evidence>
<dbReference type="PANTHER" id="PTHR46036">
    <property type="entry name" value="LACTOYLGLUTATHIONE LYASE"/>
    <property type="match status" value="1"/>
</dbReference>
<dbReference type="GO" id="GO:0005737">
    <property type="term" value="C:cytoplasm"/>
    <property type="evidence" value="ECO:0007669"/>
    <property type="project" value="TreeGrafter"/>
</dbReference>
<keyword evidence="1" id="KW-0479">Metal-binding</keyword>
<feature type="domain" description="VOC" evidence="6">
    <location>
        <begin position="10"/>
        <end position="111"/>
    </location>
</feature>